<dbReference type="Proteomes" id="UP001144673">
    <property type="component" value="Chromosome 5"/>
</dbReference>
<dbReference type="RefSeq" id="XP_056054265.1">
    <property type="nucleotide sequence ID" value="XM_056197191.1"/>
</dbReference>
<dbReference type="GO" id="GO:0010389">
    <property type="term" value="P:regulation of G2/M transition of mitotic cell cycle"/>
    <property type="evidence" value="ECO:0007669"/>
    <property type="project" value="TreeGrafter"/>
</dbReference>
<dbReference type="GO" id="GO:0005634">
    <property type="term" value="C:nucleus"/>
    <property type="evidence" value="ECO:0007669"/>
    <property type="project" value="TreeGrafter"/>
</dbReference>
<dbReference type="GO" id="GO:0000307">
    <property type="term" value="C:cyclin-dependent protein kinase holoenzyme complex"/>
    <property type="evidence" value="ECO:0007669"/>
    <property type="project" value="TreeGrafter"/>
</dbReference>
<dbReference type="KEGG" id="amus:LMH87_010089"/>
<dbReference type="EMBL" id="JAJHUN010000008">
    <property type="protein sequence ID" value="KAJ4153607.1"/>
    <property type="molecule type" value="Genomic_DNA"/>
</dbReference>
<evidence type="ECO:0000256" key="2">
    <source>
        <dbReference type="ARBA" id="ARBA00022741"/>
    </source>
</evidence>
<dbReference type="GO" id="GO:0004693">
    <property type="term" value="F:cyclin-dependent protein serine/threonine kinase activity"/>
    <property type="evidence" value="ECO:0007669"/>
    <property type="project" value="UniProtKB-EC"/>
</dbReference>
<reference evidence="7" key="1">
    <citation type="journal article" date="2023" name="Access Microbiol">
        <title>De-novo genome assembly for Akanthomyces muscarius, a biocontrol agent of insect agricultural pests.</title>
        <authorList>
            <person name="Erdos Z."/>
            <person name="Studholme D.J."/>
            <person name="Raymond B."/>
            <person name="Sharma M."/>
        </authorList>
    </citation>
    <scope>NUCLEOTIDE SEQUENCE</scope>
    <source>
        <strain evidence="7">Ve6</strain>
    </source>
</reference>
<dbReference type="AlphaFoldDB" id="A0A9W8QE97"/>
<feature type="domain" description="Protein kinase" evidence="6">
    <location>
        <begin position="86"/>
        <end position="375"/>
    </location>
</feature>
<dbReference type="GO" id="GO:0005524">
    <property type="term" value="F:ATP binding"/>
    <property type="evidence" value="ECO:0007669"/>
    <property type="project" value="UniProtKB-KW"/>
</dbReference>
<evidence type="ECO:0000256" key="4">
    <source>
        <dbReference type="ARBA" id="ARBA00047811"/>
    </source>
</evidence>
<dbReference type="GeneID" id="80897248"/>
<organism evidence="7 8">
    <name type="scientific">Akanthomyces muscarius</name>
    <name type="common">Entomopathogenic fungus</name>
    <name type="synonym">Lecanicillium muscarium</name>
    <dbReference type="NCBI Taxonomy" id="2231603"/>
    <lineage>
        <taxon>Eukaryota</taxon>
        <taxon>Fungi</taxon>
        <taxon>Dikarya</taxon>
        <taxon>Ascomycota</taxon>
        <taxon>Pezizomycotina</taxon>
        <taxon>Sordariomycetes</taxon>
        <taxon>Hypocreomycetidae</taxon>
        <taxon>Hypocreales</taxon>
        <taxon>Cordycipitaceae</taxon>
        <taxon>Akanthomyces</taxon>
    </lineage>
</organism>
<dbReference type="PROSITE" id="PS50011">
    <property type="entry name" value="PROTEIN_KINASE_DOM"/>
    <property type="match status" value="1"/>
</dbReference>
<dbReference type="SUPFAM" id="SSF56112">
    <property type="entry name" value="Protein kinase-like (PK-like)"/>
    <property type="match status" value="1"/>
</dbReference>
<dbReference type="GO" id="GO:0030332">
    <property type="term" value="F:cyclin binding"/>
    <property type="evidence" value="ECO:0007669"/>
    <property type="project" value="TreeGrafter"/>
</dbReference>
<evidence type="ECO:0000313" key="8">
    <source>
        <dbReference type="Proteomes" id="UP001144673"/>
    </source>
</evidence>
<comment type="catalytic activity">
    <reaction evidence="5">
        <text>L-seryl-[protein] + ATP = O-phospho-L-seryl-[protein] + ADP + H(+)</text>
        <dbReference type="Rhea" id="RHEA:17989"/>
        <dbReference type="Rhea" id="RHEA-COMP:9863"/>
        <dbReference type="Rhea" id="RHEA-COMP:11604"/>
        <dbReference type="ChEBI" id="CHEBI:15378"/>
        <dbReference type="ChEBI" id="CHEBI:29999"/>
        <dbReference type="ChEBI" id="CHEBI:30616"/>
        <dbReference type="ChEBI" id="CHEBI:83421"/>
        <dbReference type="ChEBI" id="CHEBI:456216"/>
        <dbReference type="EC" id="2.7.11.22"/>
    </reaction>
</comment>
<comment type="catalytic activity">
    <reaction evidence="4">
        <text>L-threonyl-[protein] + ATP = O-phospho-L-threonyl-[protein] + ADP + H(+)</text>
        <dbReference type="Rhea" id="RHEA:46608"/>
        <dbReference type="Rhea" id="RHEA-COMP:11060"/>
        <dbReference type="Rhea" id="RHEA-COMP:11605"/>
        <dbReference type="ChEBI" id="CHEBI:15378"/>
        <dbReference type="ChEBI" id="CHEBI:30013"/>
        <dbReference type="ChEBI" id="CHEBI:30616"/>
        <dbReference type="ChEBI" id="CHEBI:61977"/>
        <dbReference type="ChEBI" id="CHEBI:456216"/>
        <dbReference type="EC" id="2.7.11.22"/>
    </reaction>
</comment>
<dbReference type="PANTHER" id="PTHR24056">
    <property type="entry name" value="CELL DIVISION PROTEIN KINASE"/>
    <property type="match status" value="1"/>
</dbReference>
<dbReference type="GO" id="GO:0000082">
    <property type="term" value="P:G1/S transition of mitotic cell cycle"/>
    <property type="evidence" value="ECO:0007669"/>
    <property type="project" value="TreeGrafter"/>
</dbReference>
<dbReference type="Pfam" id="PF00069">
    <property type="entry name" value="Pkinase"/>
    <property type="match status" value="1"/>
</dbReference>
<dbReference type="Gene3D" id="1.10.510.10">
    <property type="entry name" value="Transferase(Phosphotransferase) domain 1"/>
    <property type="match status" value="1"/>
</dbReference>
<dbReference type="InterPro" id="IPR000719">
    <property type="entry name" value="Prot_kinase_dom"/>
</dbReference>
<dbReference type="EC" id="2.7.11.22" evidence="1"/>
<evidence type="ECO:0000256" key="3">
    <source>
        <dbReference type="ARBA" id="ARBA00022840"/>
    </source>
</evidence>
<comment type="caution">
    <text evidence="7">The sequence shown here is derived from an EMBL/GenBank/DDBJ whole genome shotgun (WGS) entry which is preliminary data.</text>
</comment>
<protein>
    <recommendedName>
        <fullName evidence="1">cyclin-dependent kinase</fullName>
        <ecNumber evidence="1">2.7.11.22</ecNumber>
    </recommendedName>
</protein>
<dbReference type="InterPro" id="IPR011009">
    <property type="entry name" value="Kinase-like_dom_sf"/>
</dbReference>
<sequence length="378" mass="40972">MTANQHDWHSSISATDRYGAIRSIQEALADGSMTTAMSIEQAAYNDSASLDDYAATCKAAIAATANTSPSQDNTSGTIGDARIGSYTNCVAIADGVTSTVYRSSDGTTALKVITAHHPLPPHNPQREIRILRLLGPPCIPLLDAFRDQTQQQVLAFPYKPLTLEALIASQAEAPLAATQTKAIFADVLRALAHIHAQGIIHRDVKPSAILLDSPAGPAHLSDFGIAWHPALSAAEEPAAAKILDIGTGPYRAPDMLFVNKAYGTEVDVWALGVMLAECLSAPPRPPFESRAAQEDGNQLGLILSIFKTMGTPTPETWPEAERFQVSPFQMWTVFPQRSWREILPAIDPDWLDMIASTVRYSKRATAEELLQHKCIQQR</sequence>
<keyword evidence="3" id="KW-0067">ATP-binding</keyword>
<evidence type="ECO:0000256" key="1">
    <source>
        <dbReference type="ARBA" id="ARBA00012425"/>
    </source>
</evidence>
<evidence type="ECO:0000259" key="6">
    <source>
        <dbReference type="PROSITE" id="PS50011"/>
    </source>
</evidence>
<keyword evidence="2" id="KW-0547">Nucleotide-binding</keyword>
<proteinExistence type="predicted"/>
<keyword evidence="8" id="KW-1185">Reference proteome</keyword>
<dbReference type="GO" id="GO:0005737">
    <property type="term" value="C:cytoplasm"/>
    <property type="evidence" value="ECO:0007669"/>
    <property type="project" value="TreeGrafter"/>
</dbReference>
<dbReference type="GO" id="GO:0010468">
    <property type="term" value="P:regulation of gene expression"/>
    <property type="evidence" value="ECO:0007669"/>
    <property type="project" value="TreeGrafter"/>
</dbReference>
<dbReference type="GO" id="GO:0007165">
    <property type="term" value="P:signal transduction"/>
    <property type="evidence" value="ECO:0007669"/>
    <property type="project" value="TreeGrafter"/>
</dbReference>
<dbReference type="InterPro" id="IPR050108">
    <property type="entry name" value="CDK"/>
</dbReference>
<gene>
    <name evidence="7" type="ORF">LMH87_010089</name>
</gene>
<dbReference type="SMART" id="SM00220">
    <property type="entry name" value="S_TKc"/>
    <property type="match status" value="1"/>
</dbReference>
<evidence type="ECO:0000313" key="7">
    <source>
        <dbReference type="EMBL" id="KAJ4153607.1"/>
    </source>
</evidence>
<dbReference type="PANTHER" id="PTHR24056:SF576">
    <property type="entry name" value="SERINE_THREONINE-PROTEIN KINASE CSK1"/>
    <property type="match status" value="1"/>
</dbReference>
<evidence type="ECO:0000256" key="5">
    <source>
        <dbReference type="ARBA" id="ARBA00048367"/>
    </source>
</evidence>
<name>A0A9W8QE97_AKAMU</name>
<accession>A0A9W8QE97</accession>